<evidence type="ECO:0000313" key="1">
    <source>
        <dbReference type="EMBL" id="KAK3700605.1"/>
    </source>
</evidence>
<organism evidence="1 2">
    <name type="scientific">Elysia crispata</name>
    <name type="common">lettuce slug</name>
    <dbReference type="NCBI Taxonomy" id="231223"/>
    <lineage>
        <taxon>Eukaryota</taxon>
        <taxon>Metazoa</taxon>
        <taxon>Spiralia</taxon>
        <taxon>Lophotrochozoa</taxon>
        <taxon>Mollusca</taxon>
        <taxon>Gastropoda</taxon>
        <taxon>Heterobranchia</taxon>
        <taxon>Euthyneura</taxon>
        <taxon>Panpulmonata</taxon>
        <taxon>Sacoglossa</taxon>
        <taxon>Placobranchoidea</taxon>
        <taxon>Plakobranchidae</taxon>
        <taxon>Elysia</taxon>
    </lineage>
</organism>
<dbReference type="Proteomes" id="UP001283361">
    <property type="component" value="Unassembled WGS sequence"/>
</dbReference>
<sequence>MVCVNVNVKSYHALPGFAFQKPGIPSATQGWRGSRRGKGQILTGQLWLTLRKYKIADSGVLSEYKKYPQTARVRSSLVCAAQFQPRLKRWAMRRCPPSILEVPP</sequence>
<dbReference type="AlphaFoldDB" id="A0AAE0XP06"/>
<reference evidence="1" key="1">
    <citation type="journal article" date="2023" name="G3 (Bethesda)">
        <title>A reference genome for the long-term kleptoplast-retaining sea slug Elysia crispata morphotype clarki.</title>
        <authorList>
            <person name="Eastman K.E."/>
            <person name="Pendleton A.L."/>
            <person name="Shaikh M.A."/>
            <person name="Suttiyut T."/>
            <person name="Ogas R."/>
            <person name="Tomko P."/>
            <person name="Gavelis G."/>
            <person name="Widhalm J.R."/>
            <person name="Wisecaver J.H."/>
        </authorList>
    </citation>
    <scope>NUCLEOTIDE SEQUENCE</scope>
    <source>
        <strain evidence="1">ECLA1</strain>
    </source>
</reference>
<keyword evidence="2" id="KW-1185">Reference proteome</keyword>
<protein>
    <submittedName>
        <fullName evidence="1">Uncharacterized protein</fullName>
    </submittedName>
</protein>
<evidence type="ECO:0000313" key="2">
    <source>
        <dbReference type="Proteomes" id="UP001283361"/>
    </source>
</evidence>
<proteinExistence type="predicted"/>
<comment type="caution">
    <text evidence="1">The sequence shown here is derived from an EMBL/GenBank/DDBJ whole genome shotgun (WGS) entry which is preliminary data.</text>
</comment>
<accession>A0AAE0XP06</accession>
<gene>
    <name evidence="1" type="ORF">RRG08_032406</name>
</gene>
<name>A0AAE0XP06_9GAST</name>
<dbReference type="EMBL" id="JAWDGP010007907">
    <property type="protein sequence ID" value="KAK3700605.1"/>
    <property type="molecule type" value="Genomic_DNA"/>
</dbReference>